<dbReference type="InterPro" id="IPR016812">
    <property type="entry name" value="PPase_methylesterase_euk"/>
</dbReference>
<keyword evidence="10" id="KW-1185">Reference proteome</keyword>
<evidence type="ECO:0000256" key="4">
    <source>
        <dbReference type="ARBA" id="ARBA00022801"/>
    </source>
</evidence>
<comment type="similarity">
    <text evidence="1 6">Belongs to the AB hydrolase superfamily.</text>
</comment>
<evidence type="ECO:0000313" key="10">
    <source>
        <dbReference type="Proteomes" id="UP000190274"/>
    </source>
</evidence>
<feature type="active site" evidence="7">
    <location>
        <position position="169"/>
    </location>
</feature>
<dbReference type="AlphaFoldDB" id="A0A1G4IS44"/>
<proteinExistence type="inferred from homology"/>
<accession>A0A1G4IS44</accession>
<dbReference type="Gene3D" id="3.40.50.1820">
    <property type="entry name" value="alpha/beta hydrolase"/>
    <property type="match status" value="1"/>
</dbReference>
<evidence type="ECO:0000259" key="8">
    <source>
        <dbReference type="Pfam" id="PF12697"/>
    </source>
</evidence>
<dbReference type="SUPFAM" id="SSF53474">
    <property type="entry name" value="alpha/beta-Hydrolases"/>
    <property type="match status" value="1"/>
</dbReference>
<evidence type="ECO:0000313" key="9">
    <source>
        <dbReference type="EMBL" id="SCU79639.1"/>
    </source>
</evidence>
<dbReference type="PANTHER" id="PTHR14189:SF0">
    <property type="entry name" value="PROTEIN PHOSPHATASE METHYLESTERASE 1"/>
    <property type="match status" value="1"/>
</dbReference>
<name>A0A1G4IS44_9SACH</name>
<reference evidence="10" key="1">
    <citation type="submission" date="2016-03" db="EMBL/GenBank/DDBJ databases">
        <authorList>
            <person name="Devillers H."/>
        </authorList>
    </citation>
    <scope>NUCLEOTIDE SEQUENCE [LARGE SCALE GENOMIC DNA]</scope>
</reference>
<comment type="function">
    <text evidence="6">Demethylates proteins that have been reversibly carboxymethylated.</text>
</comment>
<feature type="domain" description="AB hydrolase-1" evidence="8">
    <location>
        <begin position="79"/>
        <end position="334"/>
    </location>
</feature>
<keyword evidence="3 6" id="KW-0719">Serine esterase</keyword>
<organism evidence="9 10">
    <name type="scientific">Lachancea dasiensis</name>
    <dbReference type="NCBI Taxonomy" id="1072105"/>
    <lineage>
        <taxon>Eukaryota</taxon>
        <taxon>Fungi</taxon>
        <taxon>Dikarya</taxon>
        <taxon>Ascomycota</taxon>
        <taxon>Saccharomycotina</taxon>
        <taxon>Saccharomycetes</taxon>
        <taxon>Saccharomycetales</taxon>
        <taxon>Saccharomycetaceae</taxon>
        <taxon>Lachancea</taxon>
    </lineage>
</organism>
<dbReference type="Proteomes" id="UP000190274">
    <property type="component" value="Chromosome B"/>
</dbReference>
<dbReference type="EMBL" id="LT598456">
    <property type="protein sequence ID" value="SCU79639.1"/>
    <property type="molecule type" value="Genomic_DNA"/>
</dbReference>
<feature type="active site" evidence="7">
    <location>
        <position position="197"/>
    </location>
</feature>
<sequence>MSEQLRRVLREKMEAAEPSLQLLSEQESSKDAIPSTLATWKGYFQTNAQTVVNGFNFNMFYSLPSITPGCPAQTIPVFIFHHGAGSSALTFAPLALSLQEKLGGLCGTFAFDARGHGLTQPNGEISNSTKYNLDEFVSDFQQVLQAFHDEHLENISPKLQVSIILVGHSLGGSICASVLNKIHGALRTKIVGVAMLDIVEEAAIQALNTVDSFLTITPNVFADYGSAIDWHIKKGLSSLRSSAEISIPSLFYASSSGKVVRRTNLQTFRSFWDTWFKNLSSKFVSLNTSKLLILAGDDNLDRELIIGQMQGKFQLVVFQESGHFIQEDCPDKTAVTLIDFWRRNDNKTVVIKTNWTQKATSQ</sequence>
<comment type="catalytic activity">
    <reaction evidence="5">
        <text>[phosphatase 2A protein]-C-terminal L-leucine methyl ester + H2O = [phosphatase 2A protein]-C-terminal L-leucine + methanol + H(+)</text>
        <dbReference type="Rhea" id="RHEA:48548"/>
        <dbReference type="Rhea" id="RHEA-COMP:12134"/>
        <dbReference type="Rhea" id="RHEA-COMP:12135"/>
        <dbReference type="ChEBI" id="CHEBI:15377"/>
        <dbReference type="ChEBI" id="CHEBI:15378"/>
        <dbReference type="ChEBI" id="CHEBI:17790"/>
        <dbReference type="ChEBI" id="CHEBI:90516"/>
        <dbReference type="ChEBI" id="CHEBI:90517"/>
        <dbReference type="EC" id="3.1.1.89"/>
    </reaction>
</comment>
<evidence type="ECO:0000256" key="6">
    <source>
        <dbReference type="PIRNR" id="PIRNR022950"/>
    </source>
</evidence>
<protein>
    <recommendedName>
        <fullName evidence="2 6">Protein phosphatase methylesterase 1</fullName>
        <shortName evidence="6">PME-1</shortName>
        <ecNumber evidence="6">3.1.1.-</ecNumber>
    </recommendedName>
</protein>
<dbReference type="PIRSF" id="PIRSF022950">
    <property type="entry name" value="PPase_methylesterase_euk"/>
    <property type="match status" value="1"/>
</dbReference>
<feature type="active site" evidence="7">
    <location>
        <position position="323"/>
    </location>
</feature>
<evidence type="ECO:0000256" key="1">
    <source>
        <dbReference type="ARBA" id="ARBA00008645"/>
    </source>
</evidence>
<dbReference type="PANTHER" id="PTHR14189">
    <property type="entry name" value="PROTEIN PHOSPHATASE METHYLESTERASE-1 RELATED"/>
    <property type="match status" value="1"/>
</dbReference>
<dbReference type="InterPro" id="IPR000073">
    <property type="entry name" value="AB_hydrolase_1"/>
</dbReference>
<keyword evidence="4 6" id="KW-0378">Hydrolase</keyword>
<evidence type="ECO:0000256" key="3">
    <source>
        <dbReference type="ARBA" id="ARBA00022487"/>
    </source>
</evidence>
<dbReference type="GO" id="GO:0005763">
    <property type="term" value="C:mitochondrial small ribosomal subunit"/>
    <property type="evidence" value="ECO:0007669"/>
    <property type="project" value="EnsemblFungi"/>
</dbReference>
<dbReference type="InterPro" id="IPR029058">
    <property type="entry name" value="AB_hydrolase_fold"/>
</dbReference>
<dbReference type="EC" id="3.1.1.-" evidence="6"/>
<evidence type="ECO:0000256" key="2">
    <source>
        <dbReference type="ARBA" id="ARBA00020672"/>
    </source>
</evidence>
<gene>
    <name evidence="9" type="ORF">LADA_0B02124G</name>
</gene>
<dbReference type="STRING" id="1266660.A0A1G4IS44"/>
<dbReference type="GO" id="GO:0051723">
    <property type="term" value="F:protein methylesterase activity"/>
    <property type="evidence" value="ECO:0007669"/>
    <property type="project" value="UniProtKB-EC"/>
</dbReference>
<dbReference type="Pfam" id="PF12697">
    <property type="entry name" value="Abhydrolase_6"/>
    <property type="match status" value="1"/>
</dbReference>
<dbReference type="OrthoDB" id="194865at2759"/>
<evidence type="ECO:0000256" key="7">
    <source>
        <dbReference type="PIRSR" id="PIRSR022950-1"/>
    </source>
</evidence>
<evidence type="ECO:0000256" key="5">
    <source>
        <dbReference type="ARBA" id="ARBA00049203"/>
    </source>
</evidence>